<evidence type="ECO:0000313" key="2">
    <source>
        <dbReference type="Proteomes" id="UP000230069"/>
    </source>
</evidence>
<accession>A0A2G5ECS4</accession>
<gene>
    <name evidence="1" type="ORF">AQUCO_00900266v1</name>
</gene>
<dbReference type="AlphaFoldDB" id="A0A2G5ECS4"/>
<evidence type="ECO:0000313" key="1">
    <source>
        <dbReference type="EMBL" id="PIA53563.1"/>
    </source>
</evidence>
<dbReference type="InParanoid" id="A0A2G5ECS4"/>
<name>A0A2G5ECS4_AQUCA</name>
<protein>
    <submittedName>
        <fullName evidence="1">Uncharacterized protein</fullName>
    </submittedName>
</protein>
<proteinExistence type="predicted"/>
<dbReference type="EMBL" id="KZ305026">
    <property type="protein sequence ID" value="PIA53563.1"/>
    <property type="molecule type" value="Genomic_DNA"/>
</dbReference>
<keyword evidence="2" id="KW-1185">Reference proteome</keyword>
<reference evidence="1 2" key="1">
    <citation type="submission" date="2017-09" db="EMBL/GenBank/DDBJ databases">
        <title>WGS assembly of Aquilegia coerulea Goldsmith.</title>
        <authorList>
            <person name="Hodges S."/>
            <person name="Kramer E."/>
            <person name="Nordborg M."/>
            <person name="Tomkins J."/>
            <person name="Borevitz J."/>
            <person name="Derieg N."/>
            <person name="Yan J."/>
            <person name="Mihaltcheva S."/>
            <person name="Hayes R.D."/>
            <person name="Rokhsar D."/>
        </authorList>
    </citation>
    <scope>NUCLEOTIDE SEQUENCE [LARGE SCALE GENOMIC DNA]</scope>
    <source>
        <strain evidence="2">cv. Goldsmith</strain>
    </source>
</reference>
<dbReference type="Proteomes" id="UP000230069">
    <property type="component" value="Unassembled WGS sequence"/>
</dbReference>
<organism evidence="1 2">
    <name type="scientific">Aquilegia coerulea</name>
    <name type="common">Rocky mountain columbine</name>
    <dbReference type="NCBI Taxonomy" id="218851"/>
    <lineage>
        <taxon>Eukaryota</taxon>
        <taxon>Viridiplantae</taxon>
        <taxon>Streptophyta</taxon>
        <taxon>Embryophyta</taxon>
        <taxon>Tracheophyta</taxon>
        <taxon>Spermatophyta</taxon>
        <taxon>Magnoliopsida</taxon>
        <taxon>Ranunculales</taxon>
        <taxon>Ranunculaceae</taxon>
        <taxon>Thalictroideae</taxon>
        <taxon>Aquilegia</taxon>
    </lineage>
</organism>
<sequence>MVSCTTTGSFKHKHSSKSLFNYMVQGHDGMLYSQQHLKVTLYNTPSFLRPKNSVHIFTVNNNEYITSFLQLESRDKYIRSSVLTEYQTLCPRPHYHSYEMCAPHIVNYIPS</sequence>